<dbReference type="eggNOG" id="COG0558">
    <property type="taxonomic scope" value="Bacteria"/>
</dbReference>
<keyword evidence="5 13" id="KW-0812">Transmembrane</keyword>
<keyword evidence="3" id="KW-0444">Lipid biosynthesis</keyword>
<comment type="subcellular location">
    <subcellularLocation>
        <location evidence="1">Membrane</location>
        <topology evidence="1">Multi-pass membrane protein</topology>
    </subcellularLocation>
</comment>
<feature type="transmembrane region" description="Helical" evidence="13">
    <location>
        <begin position="49"/>
        <end position="73"/>
    </location>
</feature>
<protein>
    <recommendedName>
        <fullName evidence="11">CDP-diacylglycerol--glycerol-3-phosphate 3-phosphatidyltransferase</fullName>
        <ecNumber evidence="11">2.7.8.5</ecNumber>
    </recommendedName>
</protein>
<sequence length="205" mass="23162">MSRSTTMARSNKISFVPNLLTIFRLILALPYIVLFSLLTGSFWKSCDQYISILISLIVIFALSMLSDFLDGYIARKTNSISNFGKLFDPIADKIIISTTLIFFALLNYTYVALTVVFIIRDLVVDGSRNLAAKNNLKIEASIWGKLKTIMQIVAIFSIFGGVLFANNLNWQNFKILINIPMYIALFVSIVSGFLYFLPIVPYLKK</sequence>
<feature type="transmembrane region" description="Helical" evidence="13">
    <location>
        <begin position="94"/>
        <end position="119"/>
    </location>
</feature>
<evidence type="ECO:0000256" key="4">
    <source>
        <dbReference type="ARBA" id="ARBA00022679"/>
    </source>
</evidence>
<name>Q98R42_MYCPU</name>
<accession>Q98R42</accession>
<evidence type="ECO:0000256" key="11">
    <source>
        <dbReference type="NCBIfam" id="TIGR00560"/>
    </source>
</evidence>
<evidence type="ECO:0000256" key="5">
    <source>
        <dbReference type="ARBA" id="ARBA00022692"/>
    </source>
</evidence>
<keyword evidence="4 12" id="KW-0808">Transferase</keyword>
<dbReference type="AlphaFoldDB" id="Q98R42"/>
<evidence type="ECO:0000256" key="2">
    <source>
        <dbReference type="ARBA" id="ARBA00010441"/>
    </source>
</evidence>
<dbReference type="InterPro" id="IPR004570">
    <property type="entry name" value="Phosphatidylglycerol_P_synth"/>
</dbReference>
<dbReference type="InterPro" id="IPR043130">
    <property type="entry name" value="CDP-OH_PTrfase_TM_dom"/>
</dbReference>
<evidence type="ECO:0000256" key="7">
    <source>
        <dbReference type="ARBA" id="ARBA00023098"/>
    </source>
</evidence>
<dbReference type="EMBL" id="AL445563">
    <property type="protein sequence ID" value="CAC13341.1"/>
    <property type="molecule type" value="Genomic_DNA"/>
</dbReference>
<keyword evidence="9" id="KW-0594">Phospholipid biosynthesis</keyword>
<dbReference type="HOGENOM" id="CLU_051314_2_3_14"/>
<keyword evidence="7" id="KW-0443">Lipid metabolism</keyword>
<dbReference type="PIR" id="H90532">
    <property type="entry name" value="H90532"/>
</dbReference>
<keyword evidence="10" id="KW-1208">Phospholipid metabolism</keyword>
<organism evidence="15">
    <name type="scientific">Mycoplasmopsis pulmonis (strain UAB CTIP)</name>
    <name type="common">Mycoplasma pulmonis</name>
    <dbReference type="NCBI Taxonomy" id="272635"/>
    <lineage>
        <taxon>Bacteria</taxon>
        <taxon>Bacillati</taxon>
        <taxon>Mycoplasmatota</taxon>
        <taxon>Mycoplasmoidales</taxon>
        <taxon>Metamycoplasmataceae</taxon>
        <taxon>Mycoplasmopsis</taxon>
    </lineage>
</organism>
<feature type="transmembrane region" description="Helical" evidence="13">
    <location>
        <begin position="21"/>
        <end position="43"/>
    </location>
</feature>
<evidence type="ECO:0000256" key="9">
    <source>
        <dbReference type="ARBA" id="ARBA00023209"/>
    </source>
</evidence>
<dbReference type="InterPro" id="IPR050324">
    <property type="entry name" value="CDP-alcohol_PTase-I"/>
</dbReference>
<dbReference type="InterPro" id="IPR048254">
    <property type="entry name" value="CDP_ALCOHOL_P_TRANSF_CS"/>
</dbReference>
<reference evidence="14 15" key="1">
    <citation type="journal article" date="2001" name="Nucleic Acids Res.">
        <title>The complete genome sequence of the murine respiratory pathogen Mycoplasma pulmonis.</title>
        <authorList>
            <person name="Chambaud I."/>
            <person name="Heilig R."/>
            <person name="Ferris S."/>
            <person name="Barbe V."/>
            <person name="Samson D."/>
            <person name="Galisson F."/>
            <person name="Moszer I."/>
            <person name="Dybvig K."/>
            <person name="Wroblewski H."/>
            <person name="Viari A."/>
            <person name="Rocha E.P.C."/>
            <person name="Blanchard A."/>
        </authorList>
    </citation>
    <scope>NUCLEOTIDE SEQUENCE [LARGE SCALE GENOMIC DNA]</scope>
    <source>
        <strain evidence="14 15">UAB CTIP</strain>
    </source>
</reference>
<comment type="similarity">
    <text evidence="2 12">Belongs to the CDP-alcohol phosphatidyltransferase class-I family.</text>
</comment>
<evidence type="ECO:0000256" key="6">
    <source>
        <dbReference type="ARBA" id="ARBA00022989"/>
    </source>
</evidence>
<dbReference type="Pfam" id="PF01066">
    <property type="entry name" value="CDP-OH_P_transf"/>
    <property type="match status" value="1"/>
</dbReference>
<dbReference type="PROSITE" id="PS00379">
    <property type="entry name" value="CDP_ALCOHOL_P_TRANSF"/>
    <property type="match status" value="1"/>
</dbReference>
<dbReference type="STRING" id="272635.gene:17576753"/>
<feature type="transmembrane region" description="Helical" evidence="13">
    <location>
        <begin position="182"/>
        <end position="203"/>
    </location>
</feature>
<dbReference type="PIRSF" id="PIRSF000847">
    <property type="entry name" value="Phos_ph_gly_syn"/>
    <property type="match status" value="1"/>
</dbReference>
<evidence type="ECO:0000256" key="12">
    <source>
        <dbReference type="RuleBase" id="RU003750"/>
    </source>
</evidence>
<evidence type="ECO:0000256" key="10">
    <source>
        <dbReference type="ARBA" id="ARBA00023264"/>
    </source>
</evidence>
<gene>
    <name evidence="14" type="ordered locus">MYPU_1680</name>
</gene>
<dbReference type="NCBIfam" id="TIGR00560">
    <property type="entry name" value="pgsA"/>
    <property type="match status" value="1"/>
</dbReference>
<proteinExistence type="inferred from homology"/>
<dbReference type="PANTHER" id="PTHR14269">
    <property type="entry name" value="CDP-DIACYLGLYCEROL--GLYCEROL-3-PHOSPHATE 3-PHOSPHATIDYLTRANSFERASE-RELATED"/>
    <property type="match status" value="1"/>
</dbReference>
<evidence type="ECO:0000313" key="14">
    <source>
        <dbReference type="EMBL" id="CAC13341.1"/>
    </source>
</evidence>
<dbReference type="Proteomes" id="UP000000528">
    <property type="component" value="Chromosome"/>
</dbReference>
<keyword evidence="6 13" id="KW-1133">Transmembrane helix</keyword>
<feature type="transmembrane region" description="Helical" evidence="13">
    <location>
        <begin position="149"/>
        <end position="170"/>
    </location>
</feature>
<evidence type="ECO:0000313" key="15">
    <source>
        <dbReference type="Proteomes" id="UP000000528"/>
    </source>
</evidence>
<evidence type="ECO:0000256" key="3">
    <source>
        <dbReference type="ARBA" id="ARBA00022516"/>
    </source>
</evidence>
<dbReference type="GO" id="GO:0016020">
    <property type="term" value="C:membrane"/>
    <property type="evidence" value="ECO:0007669"/>
    <property type="project" value="UniProtKB-SubCell"/>
</dbReference>
<dbReference type="Gene3D" id="1.20.120.1760">
    <property type="match status" value="1"/>
</dbReference>
<dbReference type="InterPro" id="IPR000462">
    <property type="entry name" value="CDP-OH_P_trans"/>
</dbReference>
<keyword evidence="8 13" id="KW-0472">Membrane</keyword>
<evidence type="ECO:0000256" key="1">
    <source>
        <dbReference type="ARBA" id="ARBA00004141"/>
    </source>
</evidence>
<evidence type="ECO:0000256" key="13">
    <source>
        <dbReference type="SAM" id="Phobius"/>
    </source>
</evidence>
<evidence type="ECO:0000256" key="8">
    <source>
        <dbReference type="ARBA" id="ARBA00023136"/>
    </source>
</evidence>
<dbReference type="PANTHER" id="PTHR14269:SF62">
    <property type="entry name" value="CDP-DIACYLGLYCEROL--GLYCEROL-3-PHOSPHATE 3-PHOSPHATIDYLTRANSFERASE 1, CHLOROPLASTIC"/>
    <property type="match status" value="1"/>
</dbReference>
<dbReference type="GO" id="GO:0046474">
    <property type="term" value="P:glycerophospholipid biosynthetic process"/>
    <property type="evidence" value="ECO:0007669"/>
    <property type="project" value="TreeGrafter"/>
</dbReference>
<dbReference type="KEGG" id="mpu:MYPU_1680"/>
<keyword evidence="15" id="KW-1185">Reference proteome</keyword>
<dbReference type="GO" id="GO:0008444">
    <property type="term" value="F:CDP-diacylglycerol-glycerol-3-phosphate 3-phosphatidyltransferase activity"/>
    <property type="evidence" value="ECO:0007669"/>
    <property type="project" value="UniProtKB-UniRule"/>
</dbReference>
<dbReference type="EC" id="2.7.8.5" evidence="11"/>